<name>A0ACC1TXF8_9AGAR</name>
<proteinExistence type="predicted"/>
<gene>
    <name evidence="1" type="ORF">F5876DRAFT_43788</name>
</gene>
<sequence length="311" mass="34483">MNANSISLIIIPRNHEVDLDPYGYRPTRSICILFLCLFGISSLIHFSQALFYRKWFFLYTAVLAGLVEILGWSGRLWSNQNLPNSTAFTMQITCTIMGPTPLLAANFIILAGVIRKFGDCYCRLSPRLYSIIFLSCDFIALAVQGGGGGIASATKDTDTVNLGSHIMLGGIAFQFVVIICYVVLAIEFFWRYSRGRPVRSRSGVVSKLSTKVAVDEHDRLMIYALIFNTSCLFLRAIYRTVELTDGFHGKIIETQWLFNVFDGAMIVLAMYAFNVAHPGRLLVEDQETVVYTSTGSVLCVGNDGGSPKSSM</sequence>
<reference evidence="1" key="1">
    <citation type="submission" date="2022-09" db="EMBL/GenBank/DDBJ databases">
        <title>A Global Phylogenomic Analysis of the Shiitake Genus Lentinula.</title>
        <authorList>
            <consortium name="DOE Joint Genome Institute"/>
            <person name="Sierra-Patev S."/>
            <person name="Min B."/>
            <person name="Naranjo-Ortiz M."/>
            <person name="Looney B."/>
            <person name="Konkel Z."/>
            <person name="Slot J.C."/>
            <person name="Sakamoto Y."/>
            <person name="Steenwyk J.L."/>
            <person name="Rokas A."/>
            <person name="Carro J."/>
            <person name="Camarero S."/>
            <person name="Ferreira P."/>
            <person name="Molpeceres G."/>
            <person name="Ruiz-Duenas F.J."/>
            <person name="Serrano A."/>
            <person name="Henrissat B."/>
            <person name="Drula E."/>
            <person name="Hughes K.W."/>
            <person name="Mata J.L."/>
            <person name="Ishikawa N.K."/>
            <person name="Vargas-Isla R."/>
            <person name="Ushijima S."/>
            <person name="Smith C.A."/>
            <person name="Ahrendt S."/>
            <person name="Andreopoulos W."/>
            <person name="He G."/>
            <person name="Labutti K."/>
            <person name="Lipzen A."/>
            <person name="Ng V."/>
            <person name="Riley R."/>
            <person name="Sandor L."/>
            <person name="Barry K."/>
            <person name="Martinez A.T."/>
            <person name="Xiao Y."/>
            <person name="Gibbons J.G."/>
            <person name="Terashima K."/>
            <person name="Grigoriev I.V."/>
            <person name="Hibbett D.S."/>
        </authorList>
    </citation>
    <scope>NUCLEOTIDE SEQUENCE</scope>
    <source>
        <strain evidence="1">TMI1499</strain>
    </source>
</reference>
<dbReference type="EMBL" id="MU795156">
    <property type="protein sequence ID" value="KAJ3809465.1"/>
    <property type="molecule type" value="Genomic_DNA"/>
</dbReference>
<evidence type="ECO:0000313" key="2">
    <source>
        <dbReference type="Proteomes" id="UP001163835"/>
    </source>
</evidence>
<dbReference type="Proteomes" id="UP001163835">
    <property type="component" value="Unassembled WGS sequence"/>
</dbReference>
<organism evidence="1 2">
    <name type="scientific">Lentinula aff. lateritia</name>
    <dbReference type="NCBI Taxonomy" id="2804960"/>
    <lineage>
        <taxon>Eukaryota</taxon>
        <taxon>Fungi</taxon>
        <taxon>Dikarya</taxon>
        <taxon>Basidiomycota</taxon>
        <taxon>Agaricomycotina</taxon>
        <taxon>Agaricomycetes</taxon>
        <taxon>Agaricomycetidae</taxon>
        <taxon>Agaricales</taxon>
        <taxon>Marasmiineae</taxon>
        <taxon>Omphalotaceae</taxon>
        <taxon>Lentinula</taxon>
    </lineage>
</organism>
<accession>A0ACC1TXF8</accession>
<keyword evidence="2" id="KW-1185">Reference proteome</keyword>
<protein>
    <submittedName>
        <fullName evidence="1">RTA1-domain-containing protein</fullName>
    </submittedName>
</protein>
<comment type="caution">
    <text evidence="1">The sequence shown here is derived from an EMBL/GenBank/DDBJ whole genome shotgun (WGS) entry which is preliminary data.</text>
</comment>
<evidence type="ECO:0000313" key="1">
    <source>
        <dbReference type="EMBL" id="KAJ3809465.1"/>
    </source>
</evidence>